<accession>A0A401PF15</accession>
<feature type="compositionally biased region" description="Basic and acidic residues" evidence="10">
    <location>
        <begin position="283"/>
        <end position="294"/>
    </location>
</feature>
<keyword evidence="4" id="KW-0156">Chromatin regulator</keyword>
<evidence type="ECO:0000256" key="6">
    <source>
        <dbReference type="ARBA" id="ARBA00023242"/>
    </source>
</evidence>
<comment type="caution">
    <text evidence="12">The sequence shown here is derived from an EMBL/GenBank/DDBJ whole genome shotgun (WGS) entry which is preliminary data.</text>
</comment>
<dbReference type="Gene3D" id="1.10.10.60">
    <property type="entry name" value="Homeodomain-like"/>
    <property type="match status" value="1"/>
</dbReference>
<dbReference type="STRING" id="75743.A0A401PF15"/>
<feature type="compositionally biased region" description="Basic and acidic residues" evidence="10">
    <location>
        <begin position="303"/>
        <end position="315"/>
    </location>
</feature>
<evidence type="ECO:0000256" key="3">
    <source>
        <dbReference type="ARBA" id="ARBA00022765"/>
    </source>
</evidence>
<feature type="domain" description="DEK-C" evidence="11">
    <location>
        <begin position="387"/>
        <end position="443"/>
    </location>
</feature>
<dbReference type="GO" id="GO:2000779">
    <property type="term" value="P:regulation of double-strand break repair"/>
    <property type="evidence" value="ECO:0007669"/>
    <property type="project" value="TreeGrafter"/>
</dbReference>
<evidence type="ECO:0000256" key="7">
    <source>
        <dbReference type="ARBA" id="ARBA00056057"/>
    </source>
</evidence>
<dbReference type="Proteomes" id="UP000288216">
    <property type="component" value="Unassembled WGS sequence"/>
</dbReference>
<keyword evidence="3" id="KW-0013">ADP-ribosylation</keyword>
<keyword evidence="2" id="KW-0597">Phosphoprotein</keyword>
<sequence>MYEEWIQESPDMGQWLPPAAWDLAACPTEGEGLSPGLKVSDILLSTEADSKMAALEKGDKAEGTKKRNKPDKSSTKEEEKDEQLESEEEEEEEERVGLLERSPIVEGKREKKKVERLTLQVTPSAKETFSIPEGRGTRLGEIERVQYFMGKTKAEDLRSLHKILYNRPGSIPTLKKNIRLFTGFSFESGSEQHKKKEEVLKKNPISVLKVICTVLDLERKGTKDEIVSKILNFLMKPKASGKSLPKPKKKRQKGGKKEHSSGSRKKSKAATVEEILTDESSSEDEKKAKGKSSDESDVEEEVEPPKKVSKKEKSTSKAVPKGKKTQITKATNVKKADSSTAKKTAAPAKKDLGSGAKKVTSIGRLAKKSESEDSSDDEPLIKKLKKPPTDDELKGTVMKLLVDANLEEVTMKQICKKVFASYPDYDLSDKKDFVKNTVKELIS</sequence>
<evidence type="ECO:0000256" key="2">
    <source>
        <dbReference type="ARBA" id="ARBA00022553"/>
    </source>
</evidence>
<reference evidence="12 13" key="1">
    <citation type="journal article" date="2018" name="Nat. Ecol. Evol.">
        <title>Shark genomes provide insights into elasmobranch evolution and the origin of vertebrates.</title>
        <authorList>
            <person name="Hara Y"/>
            <person name="Yamaguchi K"/>
            <person name="Onimaru K"/>
            <person name="Kadota M"/>
            <person name="Koyanagi M"/>
            <person name="Keeley SD"/>
            <person name="Tatsumi K"/>
            <person name="Tanaka K"/>
            <person name="Motone F"/>
            <person name="Kageyama Y"/>
            <person name="Nozu R"/>
            <person name="Adachi N"/>
            <person name="Nishimura O"/>
            <person name="Nakagawa R"/>
            <person name="Tanegashima C"/>
            <person name="Kiyatake I"/>
            <person name="Matsumoto R"/>
            <person name="Murakumo K"/>
            <person name="Nishida K"/>
            <person name="Terakita A"/>
            <person name="Kuratani S"/>
            <person name="Sato K"/>
            <person name="Hyodo S Kuraku.S."/>
        </authorList>
    </citation>
    <scope>NUCLEOTIDE SEQUENCE [LARGE SCALE GENOMIC DNA]</scope>
</reference>
<dbReference type="SUPFAM" id="SSF109715">
    <property type="entry name" value="DEK C-terminal domain"/>
    <property type="match status" value="1"/>
</dbReference>
<dbReference type="PANTHER" id="PTHR13468:SF1">
    <property type="entry name" value="PROTEIN DEK"/>
    <property type="match status" value="1"/>
</dbReference>
<evidence type="ECO:0000256" key="5">
    <source>
        <dbReference type="ARBA" id="ARBA00023125"/>
    </source>
</evidence>
<dbReference type="Pfam" id="PF08766">
    <property type="entry name" value="DEK_C"/>
    <property type="match status" value="1"/>
</dbReference>
<comment type="function">
    <text evidence="7">Involved in chromatin organization.</text>
</comment>
<dbReference type="GO" id="GO:0006325">
    <property type="term" value="P:chromatin organization"/>
    <property type="evidence" value="ECO:0007669"/>
    <property type="project" value="UniProtKB-KW"/>
</dbReference>
<gene>
    <name evidence="12" type="ORF">scyTo_0008903</name>
</gene>
<evidence type="ECO:0000256" key="4">
    <source>
        <dbReference type="ARBA" id="ARBA00022853"/>
    </source>
</evidence>
<dbReference type="AlphaFoldDB" id="A0A401PF15"/>
<feature type="compositionally biased region" description="Low complexity" evidence="10">
    <location>
        <begin position="338"/>
        <end position="347"/>
    </location>
</feature>
<dbReference type="FunFam" id="1.10.10.60:FF:000148">
    <property type="entry name" value="Dek, isoform B"/>
    <property type="match status" value="1"/>
</dbReference>
<proteinExistence type="predicted"/>
<dbReference type="PANTHER" id="PTHR13468">
    <property type="entry name" value="DEK PROTEIN"/>
    <property type="match status" value="1"/>
</dbReference>
<keyword evidence="13" id="KW-1185">Reference proteome</keyword>
<dbReference type="GO" id="GO:0003677">
    <property type="term" value="F:DNA binding"/>
    <property type="evidence" value="ECO:0007669"/>
    <property type="project" value="UniProtKB-KW"/>
</dbReference>
<evidence type="ECO:0000256" key="1">
    <source>
        <dbReference type="ARBA" id="ARBA00004123"/>
    </source>
</evidence>
<evidence type="ECO:0000313" key="13">
    <source>
        <dbReference type="Proteomes" id="UP000288216"/>
    </source>
</evidence>
<evidence type="ECO:0000259" key="11">
    <source>
        <dbReference type="PROSITE" id="PS51998"/>
    </source>
</evidence>
<dbReference type="GO" id="GO:0042393">
    <property type="term" value="F:histone binding"/>
    <property type="evidence" value="ECO:0007669"/>
    <property type="project" value="TreeGrafter"/>
</dbReference>
<feature type="compositionally biased region" description="Basic and acidic residues" evidence="10">
    <location>
        <begin position="53"/>
        <end position="78"/>
    </location>
</feature>
<comment type="subcellular location">
    <subcellularLocation>
        <location evidence="1">Nucleus</location>
    </subcellularLocation>
</comment>
<dbReference type="GO" id="GO:0005634">
    <property type="term" value="C:nucleus"/>
    <property type="evidence" value="ECO:0007669"/>
    <property type="project" value="UniProtKB-SubCell"/>
</dbReference>
<evidence type="ECO:0000256" key="10">
    <source>
        <dbReference type="SAM" id="MobiDB-lite"/>
    </source>
</evidence>
<keyword evidence="6" id="KW-0539">Nucleus</keyword>
<evidence type="ECO:0000256" key="8">
    <source>
        <dbReference type="ARBA" id="ARBA00064832"/>
    </source>
</evidence>
<evidence type="ECO:0000313" key="12">
    <source>
        <dbReference type="EMBL" id="GCB71699.1"/>
    </source>
</evidence>
<dbReference type="InterPro" id="IPR014876">
    <property type="entry name" value="DEK_C"/>
</dbReference>
<feature type="compositionally biased region" description="Acidic residues" evidence="10">
    <location>
        <begin position="79"/>
        <end position="94"/>
    </location>
</feature>
<dbReference type="OrthoDB" id="370884at2759"/>
<keyword evidence="5" id="KW-0238">DNA-binding</keyword>
<name>A0A401PF15_SCYTO</name>
<organism evidence="12 13">
    <name type="scientific">Scyliorhinus torazame</name>
    <name type="common">Cloudy catshark</name>
    <name type="synonym">Catulus torazame</name>
    <dbReference type="NCBI Taxonomy" id="75743"/>
    <lineage>
        <taxon>Eukaryota</taxon>
        <taxon>Metazoa</taxon>
        <taxon>Chordata</taxon>
        <taxon>Craniata</taxon>
        <taxon>Vertebrata</taxon>
        <taxon>Chondrichthyes</taxon>
        <taxon>Elasmobranchii</taxon>
        <taxon>Galeomorphii</taxon>
        <taxon>Galeoidea</taxon>
        <taxon>Carcharhiniformes</taxon>
        <taxon>Scyliorhinidae</taxon>
        <taxon>Scyliorhinus</taxon>
    </lineage>
</organism>
<evidence type="ECO:0000256" key="9">
    <source>
        <dbReference type="ARBA" id="ARBA00074520"/>
    </source>
</evidence>
<dbReference type="EMBL" id="BFAA01003516">
    <property type="protein sequence ID" value="GCB71699.1"/>
    <property type="molecule type" value="Genomic_DNA"/>
</dbReference>
<feature type="compositionally biased region" description="Basic residues" evidence="10">
    <location>
        <begin position="245"/>
        <end position="254"/>
    </location>
</feature>
<feature type="region of interest" description="Disordered" evidence="10">
    <location>
        <begin position="53"/>
        <end position="101"/>
    </location>
</feature>
<dbReference type="InterPro" id="IPR044198">
    <property type="entry name" value="DEK"/>
</dbReference>
<feature type="region of interest" description="Disordered" evidence="10">
    <location>
        <begin position="238"/>
        <end position="391"/>
    </location>
</feature>
<comment type="subunit">
    <text evidence="8">Found in a mRNA splicing-dependent exon junction complex (EJC) with DEK, RBM8A, RNPS1, SRRM1 and ALYREF/THOC4. Interacts with histones H2A, H2B, H3, H4, acetylated histone H4, non-phosphorylated DAXX and HDAC2. Component of the B-WICH complex, at least composed of SMARCA5/SNF2H, BAZ1B/WSTF, SF3B1, DEK, MYO1C, ERCC6, MYBBP1A and DDX21. Binds DNA.</text>
</comment>
<protein>
    <recommendedName>
        <fullName evidence="9">Protein DEK</fullName>
    </recommendedName>
</protein>
<dbReference type="OMA" id="MIKKAPT"/>
<dbReference type="PROSITE" id="PS51998">
    <property type="entry name" value="DEK_C"/>
    <property type="match status" value="1"/>
</dbReference>